<evidence type="ECO:0000256" key="1">
    <source>
        <dbReference type="SAM" id="SignalP"/>
    </source>
</evidence>
<protein>
    <recommendedName>
        <fullName evidence="4">ATP-binding protein</fullName>
    </recommendedName>
</protein>
<keyword evidence="3" id="KW-1185">Reference proteome</keyword>
<keyword evidence="1" id="KW-0732">Signal</keyword>
<evidence type="ECO:0000313" key="3">
    <source>
        <dbReference type="Proteomes" id="UP001183420"/>
    </source>
</evidence>
<name>A0ABU2LTM4_9ACTN</name>
<organism evidence="2 3">
    <name type="scientific">Streptomyces millisiae</name>
    <dbReference type="NCBI Taxonomy" id="3075542"/>
    <lineage>
        <taxon>Bacteria</taxon>
        <taxon>Bacillati</taxon>
        <taxon>Actinomycetota</taxon>
        <taxon>Actinomycetes</taxon>
        <taxon>Kitasatosporales</taxon>
        <taxon>Streptomycetaceae</taxon>
        <taxon>Streptomyces</taxon>
    </lineage>
</organism>
<dbReference type="Proteomes" id="UP001183420">
    <property type="component" value="Unassembled WGS sequence"/>
</dbReference>
<accession>A0ABU2LTM4</accession>
<feature type="signal peptide" evidence="1">
    <location>
        <begin position="1"/>
        <end position="30"/>
    </location>
</feature>
<reference evidence="3" key="1">
    <citation type="submission" date="2023-07" db="EMBL/GenBank/DDBJ databases">
        <title>30 novel species of actinomycetes from the DSMZ collection.</title>
        <authorList>
            <person name="Nouioui I."/>
        </authorList>
    </citation>
    <scope>NUCLEOTIDE SEQUENCE [LARGE SCALE GENOMIC DNA]</scope>
    <source>
        <strain evidence="3">DSM 44918</strain>
    </source>
</reference>
<dbReference type="EMBL" id="JAVREM010000031">
    <property type="protein sequence ID" value="MDT0320950.1"/>
    <property type="molecule type" value="Genomic_DNA"/>
</dbReference>
<gene>
    <name evidence="2" type="ORF">RNC47_21700</name>
</gene>
<evidence type="ECO:0000313" key="2">
    <source>
        <dbReference type="EMBL" id="MDT0320950.1"/>
    </source>
</evidence>
<proteinExistence type="predicted"/>
<feature type="chain" id="PRO_5045291827" description="ATP-binding protein" evidence="1">
    <location>
        <begin position="31"/>
        <end position="125"/>
    </location>
</feature>
<comment type="caution">
    <text evidence="2">The sequence shown here is derived from an EMBL/GenBank/DDBJ whole genome shotgun (WGS) entry which is preliminary data.</text>
</comment>
<dbReference type="RefSeq" id="WP_311601135.1">
    <property type="nucleotide sequence ID" value="NZ_JAVREM010000031.1"/>
</dbReference>
<evidence type="ECO:0008006" key="4">
    <source>
        <dbReference type="Google" id="ProtNLM"/>
    </source>
</evidence>
<sequence>MTELARTPRLARVLCLAAGLTVSATGAVLATGSAASAEPLQENPLAPVTRAADTAAGALLAAVNPNLDLPLDPLAGTGSDPLANSVGTQIGDFPPISTAALTGPITDGATSRELLGGLPLVGELV</sequence>